<comment type="caution">
    <text evidence="1">The sequence shown here is derived from an EMBL/GenBank/DDBJ whole genome shotgun (WGS) entry which is preliminary data.</text>
</comment>
<organism evidence="1 2">
    <name type="scientific">Dispira parvispora</name>
    <dbReference type="NCBI Taxonomy" id="1520584"/>
    <lineage>
        <taxon>Eukaryota</taxon>
        <taxon>Fungi</taxon>
        <taxon>Fungi incertae sedis</taxon>
        <taxon>Zoopagomycota</taxon>
        <taxon>Kickxellomycotina</taxon>
        <taxon>Dimargaritomycetes</taxon>
        <taxon>Dimargaritales</taxon>
        <taxon>Dimargaritaceae</taxon>
        <taxon>Dispira</taxon>
    </lineage>
</organism>
<protein>
    <submittedName>
        <fullName evidence="1">Uncharacterized protein</fullName>
    </submittedName>
</protein>
<dbReference type="Proteomes" id="UP001150925">
    <property type="component" value="Unassembled WGS sequence"/>
</dbReference>
<reference evidence="1" key="1">
    <citation type="submission" date="2022-07" db="EMBL/GenBank/DDBJ databases">
        <title>Phylogenomic reconstructions and comparative analyses of Kickxellomycotina fungi.</title>
        <authorList>
            <person name="Reynolds N.K."/>
            <person name="Stajich J.E."/>
            <person name="Barry K."/>
            <person name="Grigoriev I.V."/>
            <person name="Crous P."/>
            <person name="Smith M.E."/>
        </authorList>
    </citation>
    <scope>NUCLEOTIDE SEQUENCE</scope>
    <source>
        <strain evidence="1">RSA 1196</strain>
    </source>
</reference>
<sequence length="63" mass="7246">MDYKFLGLFTAYPCDDPEGCQCEDCDKNDETKTIALAERNDQYLQFTFPGEVSLKEIESLVEK</sequence>
<evidence type="ECO:0000313" key="2">
    <source>
        <dbReference type="Proteomes" id="UP001150925"/>
    </source>
</evidence>
<evidence type="ECO:0000313" key="1">
    <source>
        <dbReference type="EMBL" id="KAJ1953003.1"/>
    </source>
</evidence>
<accession>A0A9W8E0E7</accession>
<gene>
    <name evidence="1" type="ORF">IWQ62_006092</name>
</gene>
<dbReference type="EMBL" id="JANBPY010003009">
    <property type="protein sequence ID" value="KAJ1953003.1"/>
    <property type="molecule type" value="Genomic_DNA"/>
</dbReference>
<dbReference type="AlphaFoldDB" id="A0A9W8E0E7"/>
<keyword evidence="2" id="KW-1185">Reference proteome</keyword>
<feature type="non-terminal residue" evidence="1">
    <location>
        <position position="63"/>
    </location>
</feature>
<proteinExistence type="predicted"/>
<dbReference type="OrthoDB" id="1668230at2759"/>
<name>A0A9W8E0E7_9FUNG</name>